<evidence type="ECO:0000313" key="1">
    <source>
        <dbReference type="EMBL" id="GBN16300.1"/>
    </source>
</evidence>
<name>A0A4Y2LQD2_ARAVE</name>
<dbReference type="AlphaFoldDB" id="A0A4Y2LQD2"/>
<dbReference type="EMBL" id="BGPR01278003">
    <property type="protein sequence ID" value="GBN16300.1"/>
    <property type="molecule type" value="Genomic_DNA"/>
</dbReference>
<feature type="non-terminal residue" evidence="1">
    <location>
        <position position="57"/>
    </location>
</feature>
<gene>
    <name evidence="1" type="ORF">AVEN_76297_1</name>
</gene>
<sequence length="57" mass="6594">MIGWYFYKASMRAVVAICDFQSSPFGQFVFNYTHPRKPKCSIAFGHIARWSDELSEA</sequence>
<keyword evidence="2" id="KW-1185">Reference proteome</keyword>
<organism evidence="1 2">
    <name type="scientific">Araneus ventricosus</name>
    <name type="common">Orbweaver spider</name>
    <name type="synonym">Epeira ventricosa</name>
    <dbReference type="NCBI Taxonomy" id="182803"/>
    <lineage>
        <taxon>Eukaryota</taxon>
        <taxon>Metazoa</taxon>
        <taxon>Ecdysozoa</taxon>
        <taxon>Arthropoda</taxon>
        <taxon>Chelicerata</taxon>
        <taxon>Arachnida</taxon>
        <taxon>Araneae</taxon>
        <taxon>Araneomorphae</taxon>
        <taxon>Entelegynae</taxon>
        <taxon>Araneoidea</taxon>
        <taxon>Araneidae</taxon>
        <taxon>Araneus</taxon>
    </lineage>
</organism>
<evidence type="ECO:0000313" key="2">
    <source>
        <dbReference type="Proteomes" id="UP000499080"/>
    </source>
</evidence>
<accession>A0A4Y2LQD2</accession>
<dbReference type="Proteomes" id="UP000499080">
    <property type="component" value="Unassembled WGS sequence"/>
</dbReference>
<proteinExistence type="predicted"/>
<reference evidence="1 2" key="1">
    <citation type="journal article" date="2019" name="Sci. Rep.">
        <title>Orb-weaving spider Araneus ventricosus genome elucidates the spidroin gene catalogue.</title>
        <authorList>
            <person name="Kono N."/>
            <person name="Nakamura H."/>
            <person name="Ohtoshi R."/>
            <person name="Moran D.A.P."/>
            <person name="Shinohara A."/>
            <person name="Yoshida Y."/>
            <person name="Fujiwara M."/>
            <person name="Mori M."/>
            <person name="Tomita M."/>
            <person name="Arakawa K."/>
        </authorList>
    </citation>
    <scope>NUCLEOTIDE SEQUENCE [LARGE SCALE GENOMIC DNA]</scope>
</reference>
<comment type="caution">
    <text evidence="1">The sequence shown here is derived from an EMBL/GenBank/DDBJ whole genome shotgun (WGS) entry which is preliminary data.</text>
</comment>
<protein>
    <submittedName>
        <fullName evidence="1">Uncharacterized protein</fullName>
    </submittedName>
</protein>